<evidence type="ECO:0000256" key="1">
    <source>
        <dbReference type="SAM" id="Phobius"/>
    </source>
</evidence>
<sequence>MFDHLRGNVLELFFGVYWVEIFIFILFLILGFVLEQKFNFNKPRKWFLAFNGLVCQRILSVLAYYVPYLDVVNTHMPLIAETHPFLVRIFLPNYIAESVNLIQKVPFLSFLYLLFGYGILVRYKIPEDRFVRFNIMYGIIIISFQGIFHELFINFTNVFVKNPADKSEAALLAFLAWVVIFIPCFLRALFGKYEGNTFMREAIEVHLGRDGPDFIWWDRTRKDQAPKKPKK</sequence>
<feature type="transmembrane region" description="Helical" evidence="1">
    <location>
        <begin position="169"/>
        <end position="190"/>
    </location>
</feature>
<feature type="transmembrane region" description="Helical" evidence="1">
    <location>
        <begin position="46"/>
        <end position="66"/>
    </location>
</feature>
<dbReference type="RefSeq" id="YP_009182509.1">
    <property type="nucleotide sequence ID" value="NC_028503.1"/>
</dbReference>
<feature type="transmembrane region" description="Helical" evidence="1">
    <location>
        <begin position="135"/>
        <end position="157"/>
    </location>
</feature>
<evidence type="ECO:0000313" key="2">
    <source>
        <dbReference type="EMBL" id="AKG49934.1"/>
    </source>
</evidence>
<proteinExistence type="predicted"/>
<accession>A0A0R6LUM0</accession>
<reference evidence="3" key="2">
    <citation type="submission" date="2015-11" db="EMBL/GenBank/DDBJ databases">
        <title>The complete chloroplast genome of Wakame (Undaria pinnatifida), an important economic macroalga of the family Alariaceae.</title>
        <authorList>
            <person name="Zhang Y."/>
            <person name="Hsiao C.-D."/>
        </authorList>
    </citation>
    <scope>NUCLEOTIDE SEQUENCE</scope>
</reference>
<keyword evidence="1" id="KW-1133">Transmembrane helix</keyword>
<evidence type="ECO:0000313" key="3">
    <source>
        <dbReference type="EMBL" id="AMM05418.1"/>
    </source>
</evidence>
<dbReference type="AlphaFoldDB" id="A0A0R6LUM0"/>
<gene>
    <name evidence="2" type="ORF">LEIZ30</name>
</gene>
<dbReference type="GeneID" id="26381276"/>
<protein>
    <submittedName>
        <fullName evidence="2">Uncharacterized protein</fullName>
    </submittedName>
</protein>
<keyword evidence="1" id="KW-0812">Transmembrane</keyword>
<reference evidence="2" key="1">
    <citation type="journal article" date="2015" name="PLoS ONE">
        <title>Complete Plastid Genome Sequence of the Brown Alga Undaria pinnatifida.</title>
        <authorList>
            <person name="Zhang L."/>
            <person name="Wang X."/>
            <person name="Liu T."/>
            <person name="Wang G."/>
            <person name="Chi S."/>
            <person name="Liu C."/>
            <person name="Wang H."/>
        </authorList>
    </citation>
    <scope>NUCLEOTIDE SEQUENCE</scope>
</reference>
<feature type="transmembrane region" description="Helical" evidence="1">
    <location>
        <begin position="105"/>
        <end position="123"/>
    </location>
</feature>
<dbReference type="EMBL" id="KU200463">
    <property type="protein sequence ID" value="AMM05418.1"/>
    <property type="molecule type" value="Genomic_DNA"/>
</dbReference>
<geneLocation type="chloroplast" evidence="2"/>
<keyword evidence="2" id="KW-0150">Chloroplast</keyword>
<keyword evidence="2" id="KW-0934">Plastid</keyword>
<organism evidence="2">
    <name type="scientific">Undaria pinnatifida</name>
    <name type="common">Wakame</name>
    <name type="synonym">Alaria pinnatifida</name>
    <dbReference type="NCBI Taxonomy" id="74381"/>
    <lineage>
        <taxon>Eukaryota</taxon>
        <taxon>Sar</taxon>
        <taxon>Stramenopiles</taxon>
        <taxon>Ochrophyta</taxon>
        <taxon>PX clade</taxon>
        <taxon>Phaeophyceae</taxon>
        <taxon>Laminariales</taxon>
        <taxon>Alariaceae</taxon>
        <taxon>Undaria</taxon>
    </lineage>
</organism>
<name>A0A0R6LUM0_UNDPI</name>
<keyword evidence="1" id="KW-0472">Membrane</keyword>
<feature type="transmembrane region" description="Helical" evidence="1">
    <location>
        <begin position="12"/>
        <end position="34"/>
    </location>
</feature>
<dbReference type="EMBL" id="KP298002">
    <property type="protein sequence ID" value="AKG49934.1"/>
    <property type="molecule type" value="Genomic_DNA"/>
</dbReference>